<dbReference type="InterPro" id="IPR020904">
    <property type="entry name" value="Sc_DH/Rdtase_CS"/>
</dbReference>
<organism evidence="3 4">
    <name type="scientific">Brotonthovivens ammoniilytica</name>
    <dbReference type="NCBI Taxonomy" id="2981725"/>
    <lineage>
        <taxon>Bacteria</taxon>
        <taxon>Bacillati</taxon>
        <taxon>Bacillota</taxon>
        <taxon>Clostridia</taxon>
        <taxon>Lachnospirales</taxon>
        <taxon>Lachnospiraceae</taxon>
        <taxon>Brotonthovivens</taxon>
    </lineage>
</organism>
<dbReference type="InterPro" id="IPR036291">
    <property type="entry name" value="NAD(P)-bd_dom_sf"/>
</dbReference>
<keyword evidence="4" id="KW-1185">Reference proteome</keyword>
<evidence type="ECO:0000256" key="1">
    <source>
        <dbReference type="ARBA" id="ARBA00006484"/>
    </source>
</evidence>
<dbReference type="Pfam" id="PF00106">
    <property type="entry name" value="adh_short"/>
    <property type="match status" value="1"/>
</dbReference>
<evidence type="ECO:0000313" key="3">
    <source>
        <dbReference type="EMBL" id="MCU6763692.1"/>
    </source>
</evidence>
<sequence length="269" mass="29941">MMTPSNDTIKQPKSIAIVTGASSGLGQEYVKYLCEKFPLDEIWLAARRKDRLYALADTLSVPSKVFPLDLADEKAIEVLSLALEKEQPFIQFLINAAGFGKMGSYKDIPLKELDHMVLVNCKAMMDITQICIPYTKKGSRILEISSVASFQPLPGFNVYAASKAFVTSYSRALHWELFLKGIKVTGVCPYWIRDTEFIETTKSGTARPDAIRHFMLGTTAKKVVRNSMFQNKIGLGIATPGIISTLYRLGAKFVPHEIAIAAWEGLRRL</sequence>
<accession>A0ABT2TNM8</accession>
<protein>
    <submittedName>
        <fullName evidence="3">SDR family NAD(P)-dependent oxidoreductase</fullName>
    </submittedName>
</protein>
<dbReference type="PROSITE" id="PS00061">
    <property type="entry name" value="ADH_SHORT"/>
    <property type="match status" value="1"/>
</dbReference>
<gene>
    <name evidence="3" type="ORF">OCV88_15390</name>
</gene>
<evidence type="ECO:0000256" key="2">
    <source>
        <dbReference type="ARBA" id="ARBA00023002"/>
    </source>
</evidence>
<dbReference type="Proteomes" id="UP001652442">
    <property type="component" value="Unassembled WGS sequence"/>
</dbReference>
<dbReference type="RefSeq" id="WP_158426333.1">
    <property type="nucleotide sequence ID" value="NZ_JAOQJQ010000009.1"/>
</dbReference>
<dbReference type="InterPro" id="IPR002347">
    <property type="entry name" value="SDR_fam"/>
</dbReference>
<dbReference type="CDD" id="cd05233">
    <property type="entry name" value="SDR_c"/>
    <property type="match status" value="1"/>
</dbReference>
<evidence type="ECO:0000313" key="4">
    <source>
        <dbReference type="Proteomes" id="UP001652442"/>
    </source>
</evidence>
<reference evidence="3 4" key="1">
    <citation type="journal article" date="2021" name="ISME Commun">
        <title>Automated analysis of genomic sequences facilitates high-throughput and comprehensive description of bacteria.</title>
        <authorList>
            <person name="Hitch T.C.A."/>
        </authorList>
    </citation>
    <scope>NUCLEOTIDE SEQUENCE [LARGE SCALE GENOMIC DNA]</scope>
    <source>
        <strain evidence="3 4">Sanger_109</strain>
    </source>
</reference>
<comment type="similarity">
    <text evidence="1">Belongs to the short-chain dehydrogenases/reductases (SDR) family.</text>
</comment>
<keyword evidence="2" id="KW-0560">Oxidoreductase</keyword>
<dbReference type="PRINTS" id="PR00081">
    <property type="entry name" value="GDHRDH"/>
</dbReference>
<dbReference type="Gene3D" id="3.40.50.720">
    <property type="entry name" value="NAD(P)-binding Rossmann-like Domain"/>
    <property type="match status" value="1"/>
</dbReference>
<comment type="caution">
    <text evidence="3">The sequence shown here is derived from an EMBL/GenBank/DDBJ whole genome shotgun (WGS) entry which is preliminary data.</text>
</comment>
<name>A0ABT2TNM8_9FIRM</name>
<dbReference type="SUPFAM" id="SSF51735">
    <property type="entry name" value="NAD(P)-binding Rossmann-fold domains"/>
    <property type="match status" value="1"/>
</dbReference>
<proteinExistence type="inferred from homology"/>
<dbReference type="EMBL" id="JAOQJQ010000009">
    <property type="protein sequence ID" value="MCU6763692.1"/>
    <property type="molecule type" value="Genomic_DNA"/>
</dbReference>
<dbReference type="PANTHER" id="PTHR42901:SF1">
    <property type="entry name" value="ALCOHOL DEHYDROGENASE"/>
    <property type="match status" value="1"/>
</dbReference>
<dbReference type="PANTHER" id="PTHR42901">
    <property type="entry name" value="ALCOHOL DEHYDROGENASE"/>
    <property type="match status" value="1"/>
</dbReference>